<reference evidence="3" key="2">
    <citation type="submission" date="2015-01" db="EMBL/GenBank/DDBJ databases">
        <title>Evolutionary Origins and Diversification of the Mycorrhizal Mutualists.</title>
        <authorList>
            <consortium name="DOE Joint Genome Institute"/>
            <consortium name="Mycorrhizal Genomics Consortium"/>
            <person name="Kohler A."/>
            <person name="Kuo A."/>
            <person name="Nagy L.G."/>
            <person name="Floudas D."/>
            <person name="Copeland A."/>
            <person name="Barry K.W."/>
            <person name="Cichocki N."/>
            <person name="Veneault-Fourrey C."/>
            <person name="LaButti K."/>
            <person name="Lindquist E.A."/>
            <person name="Lipzen A."/>
            <person name="Lundell T."/>
            <person name="Morin E."/>
            <person name="Murat C."/>
            <person name="Riley R."/>
            <person name="Ohm R."/>
            <person name="Sun H."/>
            <person name="Tunlid A."/>
            <person name="Henrissat B."/>
            <person name="Grigoriev I.V."/>
            <person name="Hibbett D.S."/>
            <person name="Martin F."/>
        </authorList>
    </citation>
    <scope>NUCLEOTIDE SEQUENCE [LARGE SCALE GENOMIC DNA]</scope>
    <source>
        <strain evidence="3">441</strain>
    </source>
</reference>
<organism evidence="2 3">
    <name type="scientific">Pisolithus microcarpus 441</name>
    <dbReference type="NCBI Taxonomy" id="765257"/>
    <lineage>
        <taxon>Eukaryota</taxon>
        <taxon>Fungi</taxon>
        <taxon>Dikarya</taxon>
        <taxon>Basidiomycota</taxon>
        <taxon>Agaricomycotina</taxon>
        <taxon>Agaricomycetes</taxon>
        <taxon>Agaricomycetidae</taxon>
        <taxon>Boletales</taxon>
        <taxon>Sclerodermatineae</taxon>
        <taxon>Pisolithaceae</taxon>
        <taxon>Pisolithus</taxon>
    </lineage>
</organism>
<evidence type="ECO:0000256" key="1">
    <source>
        <dbReference type="SAM" id="MobiDB-lite"/>
    </source>
</evidence>
<dbReference type="Gene3D" id="3.40.50.300">
    <property type="entry name" value="P-loop containing nucleotide triphosphate hydrolases"/>
    <property type="match status" value="1"/>
</dbReference>
<evidence type="ECO:0000313" key="2">
    <source>
        <dbReference type="EMBL" id="KIK19208.1"/>
    </source>
</evidence>
<gene>
    <name evidence="2" type="ORF">PISMIDRAFT_157490</name>
</gene>
<dbReference type="GO" id="GO:0046404">
    <property type="term" value="F:ATP-dependent polydeoxyribonucleotide 5'-hydroxyl-kinase activity"/>
    <property type="evidence" value="ECO:0007669"/>
    <property type="project" value="TreeGrafter"/>
</dbReference>
<dbReference type="PANTHER" id="PTHR12083:SF9">
    <property type="entry name" value="BIFUNCTIONAL POLYNUCLEOTIDE PHOSPHATASE_KINASE"/>
    <property type="match status" value="1"/>
</dbReference>
<sequence length="277" mass="30909">MAERCPSNPFDGEQTMLILVGLVASGKSTFAEALERHFPRFRRCNQDDLGNRRLVEELARQTLREGLSPCIDRTNFNAVQRSYWTNIARAFPRTTISVIVFDTPYHVCASRLQHRASHPTIKDPQHGVSILANFASQFQLPSPEEGYDHILYLKPSDHPSPEYTRDEILSILTQLRASAGETGIAVQPRRFFETRGSHSVSRGGSTRGYRALHGDRGSWIRSGQSRAFHRHTSFPPSGANRGGTRVSATGPQETGLQGLWSGQDRTSHRGNDATNRS</sequence>
<dbReference type="InterPro" id="IPR027417">
    <property type="entry name" value="P-loop_NTPase"/>
</dbReference>
<dbReference type="GO" id="GO:0046403">
    <property type="term" value="F:polynucleotide 3'-phosphatase activity"/>
    <property type="evidence" value="ECO:0007669"/>
    <property type="project" value="TreeGrafter"/>
</dbReference>
<dbReference type="EMBL" id="KN833788">
    <property type="protein sequence ID" value="KIK19208.1"/>
    <property type="molecule type" value="Genomic_DNA"/>
</dbReference>
<evidence type="ECO:0008006" key="4">
    <source>
        <dbReference type="Google" id="ProtNLM"/>
    </source>
</evidence>
<dbReference type="GO" id="GO:0003690">
    <property type="term" value="F:double-stranded DNA binding"/>
    <property type="evidence" value="ECO:0007669"/>
    <property type="project" value="TreeGrafter"/>
</dbReference>
<feature type="region of interest" description="Disordered" evidence="1">
    <location>
        <begin position="221"/>
        <end position="277"/>
    </location>
</feature>
<dbReference type="Proteomes" id="UP000054018">
    <property type="component" value="Unassembled WGS sequence"/>
</dbReference>
<name>A0A0C9ZGV2_9AGAM</name>
<dbReference type="STRING" id="765257.A0A0C9ZGV2"/>
<keyword evidence="3" id="KW-1185">Reference proteome</keyword>
<protein>
    <recommendedName>
        <fullName evidence="4">P-loop containing nucleoside triphosphate hydrolase protein</fullName>
    </recommendedName>
</protein>
<dbReference type="HOGENOM" id="CLU_073629_0_0_1"/>
<dbReference type="Pfam" id="PF13671">
    <property type="entry name" value="AAA_33"/>
    <property type="match status" value="1"/>
</dbReference>
<dbReference type="AlphaFoldDB" id="A0A0C9ZGV2"/>
<feature type="compositionally biased region" description="Polar residues" evidence="1">
    <location>
        <begin position="246"/>
        <end position="255"/>
    </location>
</feature>
<reference evidence="2 3" key="1">
    <citation type="submission" date="2014-04" db="EMBL/GenBank/DDBJ databases">
        <authorList>
            <consortium name="DOE Joint Genome Institute"/>
            <person name="Kuo A."/>
            <person name="Kohler A."/>
            <person name="Costa M.D."/>
            <person name="Nagy L.G."/>
            <person name="Floudas D."/>
            <person name="Copeland A."/>
            <person name="Barry K.W."/>
            <person name="Cichocki N."/>
            <person name="Veneault-Fourrey C."/>
            <person name="LaButti K."/>
            <person name="Lindquist E.A."/>
            <person name="Lipzen A."/>
            <person name="Lundell T."/>
            <person name="Morin E."/>
            <person name="Murat C."/>
            <person name="Sun H."/>
            <person name="Tunlid A."/>
            <person name="Henrissat B."/>
            <person name="Grigoriev I.V."/>
            <person name="Hibbett D.S."/>
            <person name="Martin F."/>
            <person name="Nordberg H.P."/>
            <person name="Cantor M.N."/>
            <person name="Hua S.X."/>
        </authorList>
    </citation>
    <scope>NUCLEOTIDE SEQUENCE [LARGE SCALE GENOMIC DNA]</scope>
    <source>
        <strain evidence="2 3">441</strain>
    </source>
</reference>
<accession>A0A0C9ZGV2</accession>
<proteinExistence type="predicted"/>
<evidence type="ECO:0000313" key="3">
    <source>
        <dbReference type="Proteomes" id="UP000054018"/>
    </source>
</evidence>
<dbReference type="SUPFAM" id="SSF52540">
    <property type="entry name" value="P-loop containing nucleoside triphosphate hydrolases"/>
    <property type="match status" value="1"/>
</dbReference>
<dbReference type="GO" id="GO:0006281">
    <property type="term" value="P:DNA repair"/>
    <property type="evidence" value="ECO:0007669"/>
    <property type="project" value="TreeGrafter"/>
</dbReference>
<dbReference type="OrthoDB" id="3512845at2759"/>
<dbReference type="PANTHER" id="PTHR12083">
    <property type="entry name" value="BIFUNCTIONAL POLYNUCLEOTIDE PHOSPHATASE/KINASE"/>
    <property type="match status" value="1"/>
</dbReference>